<comment type="similarity">
    <text evidence="7">Belongs to the binding-protein-dependent transport system permease family.</text>
</comment>
<comment type="caution">
    <text evidence="9">The sequence shown here is derived from an EMBL/GenBank/DDBJ whole genome shotgun (WGS) entry which is preliminary data.</text>
</comment>
<dbReference type="PANTHER" id="PTHR43744">
    <property type="entry name" value="ABC TRANSPORTER PERMEASE PROTEIN MG189-RELATED-RELATED"/>
    <property type="match status" value="1"/>
</dbReference>
<dbReference type="Gene3D" id="1.10.3720.10">
    <property type="entry name" value="MetI-like"/>
    <property type="match status" value="1"/>
</dbReference>
<keyword evidence="4 7" id="KW-0812">Transmembrane</keyword>
<dbReference type="InterPro" id="IPR035906">
    <property type="entry name" value="MetI-like_sf"/>
</dbReference>
<dbReference type="InterPro" id="IPR000515">
    <property type="entry name" value="MetI-like"/>
</dbReference>
<evidence type="ECO:0000256" key="6">
    <source>
        <dbReference type="ARBA" id="ARBA00023136"/>
    </source>
</evidence>
<dbReference type="CDD" id="cd06261">
    <property type="entry name" value="TM_PBP2"/>
    <property type="match status" value="1"/>
</dbReference>
<dbReference type="GO" id="GO:0055085">
    <property type="term" value="P:transmembrane transport"/>
    <property type="evidence" value="ECO:0007669"/>
    <property type="project" value="InterPro"/>
</dbReference>
<evidence type="ECO:0000256" key="5">
    <source>
        <dbReference type="ARBA" id="ARBA00022989"/>
    </source>
</evidence>
<sequence>MVEGRRGLGQTFSNRTFTVVNTLCMLLFSFLCAYPMWYILVLSFNEGQDALMGGIYWWPREFTLGNYIVVLSNSIIANAFWISVLRTVIGTVGSLLVTSMVAYALSRSELPGRRPITLFFLLIMLFSGGLIPFYIQLIQLNLINTFWVYIFPSLFSVWNMLVMRTSFRSNIPESVVESMKIDGAGYVRIYFTLILPYSMPLLAALGLFTAVGHWNDWFTGAFYVQDINLQPLPTYLQRVMSSVEASNMISASQINAAREASMYNPAAVTTKSVRMATIMLTTLPILLVYPFLQRYFVKGVLIGSVKE</sequence>
<dbReference type="EMBL" id="BDQX01000281">
    <property type="protein sequence ID" value="GBG09804.1"/>
    <property type="molecule type" value="Genomic_DNA"/>
</dbReference>
<keyword evidence="5 7" id="KW-1133">Transmembrane helix</keyword>
<dbReference type="PROSITE" id="PS50928">
    <property type="entry name" value="ABC_TM1"/>
    <property type="match status" value="1"/>
</dbReference>
<accession>A0A2R5F224</accession>
<dbReference type="Pfam" id="PF00528">
    <property type="entry name" value="BPD_transp_1"/>
    <property type="match status" value="1"/>
</dbReference>
<dbReference type="GO" id="GO:0005886">
    <property type="term" value="C:plasma membrane"/>
    <property type="evidence" value="ECO:0007669"/>
    <property type="project" value="UniProtKB-SubCell"/>
</dbReference>
<feature type="transmembrane region" description="Helical" evidence="7">
    <location>
        <begin position="272"/>
        <end position="292"/>
    </location>
</feature>
<name>A0A2R5F224_9BACL</name>
<evidence type="ECO:0000256" key="3">
    <source>
        <dbReference type="ARBA" id="ARBA00022475"/>
    </source>
</evidence>
<evidence type="ECO:0000313" key="10">
    <source>
        <dbReference type="Proteomes" id="UP000245202"/>
    </source>
</evidence>
<keyword evidence="2 7" id="KW-0813">Transport</keyword>
<feature type="domain" description="ABC transmembrane type-1" evidence="8">
    <location>
        <begin position="80"/>
        <end position="292"/>
    </location>
</feature>
<comment type="subcellular location">
    <subcellularLocation>
        <location evidence="1 7">Cell membrane</location>
        <topology evidence="1 7">Multi-pass membrane protein</topology>
    </subcellularLocation>
</comment>
<proteinExistence type="inferred from homology"/>
<evidence type="ECO:0000256" key="4">
    <source>
        <dbReference type="ARBA" id="ARBA00022692"/>
    </source>
</evidence>
<dbReference type="AlphaFoldDB" id="A0A2R5F224"/>
<reference evidence="9 10" key="1">
    <citation type="submission" date="2017-08" db="EMBL/GenBank/DDBJ databases">
        <title>Substantial Increase in Enzyme Production by Combined Drug-Resistance Mutations in Paenibacillus agaridevorans.</title>
        <authorList>
            <person name="Tanaka Y."/>
            <person name="Funane K."/>
            <person name="Hosaka T."/>
            <person name="Shiwa Y."/>
            <person name="Fujita N."/>
            <person name="Miyazaki T."/>
            <person name="Yoshikawa H."/>
            <person name="Murakami K."/>
            <person name="Kasahara K."/>
            <person name="Inaoka T."/>
            <person name="Hiraga Y."/>
            <person name="Ochi K."/>
        </authorList>
    </citation>
    <scope>NUCLEOTIDE SEQUENCE [LARGE SCALE GENOMIC DNA]</scope>
    <source>
        <strain evidence="9 10">T-3040</strain>
    </source>
</reference>
<feature type="transmembrane region" description="Helical" evidence="7">
    <location>
        <begin position="146"/>
        <end position="167"/>
    </location>
</feature>
<feature type="transmembrane region" description="Helical" evidence="7">
    <location>
        <begin position="118"/>
        <end position="140"/>
    </location>
</feature>
<keyword evidence="3" id="KW-1003">Cell membrane</keyword>
<protein>
    <submittedName>
        <fullName evidence="9">ABC transporter permease</fullName>
    </submittedName>
</protein>
<evidence type="ECO:0000256" key="2">
    <source>
        <dbReference type="ARBA" id="ARBA00022448"/>
    </source>
</evidence>
<dbReference type="PANTHER" id="PTHR43744:SF9">
    <property type="entry name" value="POLYGALACTURONAN_RHAMNOGALACTURONAN TRANSPORT SYSTEM PERMEASE PROTEIN YTCP"/>
    <property type="match status" value="1"/>
</dbReference>
<evidence type="ECO:0000313" key="9">
    <source>
        <dbReference type="EMBL" id="GBG09804.1"/>
    </source>
</evidence>
<organism evidence="9 10">
    <name type="scientific">Paenibacillus agaridevorans</name>
    <dbReference type="NCBI Taxonomy" id="171404"/>
    <lineage>
        <taxon>Bacteria</taxon>
        <taxon>Bacillati</taxon>
        <taxon>Bacillota</taxon>
        <taxon>Bacilli</taxon>
        <taxon>Bacillales</taxon>
        <taxon>Paenibacillaceae</taxon>
        <taxon>Paenibacillus</taxon>
    </lineage>
</organism>
<evidence type="ECO:0000259" key="8">
    <source>
        <dbReference type="PROSITE" id="PS50928"/>
    </source>
</evidence>
<gene>
    <name evidence="9" type="ORF">PAT3040_04474</name>
</gene>
<keyword evidence="6 7" id="KW-0472">Membrane</keyword>
<feature type="transmembrane region" description="Helical" evidence="7">
    <location>
        <begin position="187"/>
        <end position="208"/>
    </location>
</feature>
<evidence type="ECO:0000256" key="1">
    <source>
        <dbReference type="ARBA" id="ARBA00004651"/>
    </source>
</evidence>
<feature type="transmembrane region" description="Helical" evidence="7">
    <location>
        <begin position="20"/>
        <end position="44"/>
    </location>
</feature>
<dbReference type="RefSeq" id="WP_108994446.1">
    <property type="nucleotide sequence ID" value="NZ_BDQX01000281.1"/>
</dbReference>
<dbReference type="SUPFAM" id="SSF161098">
    <property type="entry name" value="MetI-like"/>
    <property type="match status" value="1"/>
</dbReference>
<keyword evidence="10" id="KW-1185">Reference proteome</keyword>
<evidence type="ECO:0000256" key="7">
    <source>
        <dbReference type="RuleBase" id="RU363032"/>
    </source>
</evidence>
<feature type="transmembrane region" description="Helical" evidence="7">
    <location>
        <begin position="88"/>
        <end position="106"/>
    </location>
</feature>
<dbReference type="Proteomes" id="UP000245202">
    <property type="component" value="Unassembled WGS sequence"/>
</dbReference>